<accession>A0A8H7ANI3</accession>
<dbReference type="OrthoDB" id="371463at2759"/>
<evidence type="ECO:0000256" key="1">
    <source>
        <dbReference type="SAM" id="MobiDB-lite"/>
    </source>
</evidence>
<gene>
    <name evidence="2" type="ORF">GJ744_007056</name>
</gene>
<feature type="compositionally biased region" description="Low complexity" evidence="1">
    <location>
        <begin position="108"/>
        <end position="119"/>
    </location>
</feature>
<feature type="region of interest" description="Disordered" evidence="1">
    <location>
        <begin position="204"/>
        <end position="360"/>
    </location>
</feature>
<reference evidence="2" key="1">
    <citation type="submission" date="2020-02" db="EMBL/GenBank/DDBJ databases">
        <authorList>
            <person name="Palmer J.M."/>
        </authorList>
    </citation>
    <scope>NUCLEOTIDE SEQUENCE</scope>
    <source>
        <strain evidence="2">EPUS1.4</strain>
        <tissue evidence="2">Thallus</tissue>
    </source>
</reference>
<keyword evidence="3" id="KW-1185">Reference proteome</keyword>
<evidence type="ECO:0000313" key="2">
    <source>
        <dbReference type="EMBL" id="KAF7510157.1"/>
    </source>
</evidence>
<feature type="region of interest" description="Disordered" evidence="1">
    <location>
        <begin position="108"/>
        <end position="138"/>
    </location>
</feature>
<comment type="caution">
    <text evidence="2">The sequence shown here is derived from an EMBL/GenBank/DDBJ whole genome shotgun (WGS) entry which is preliminary data.</text>
</comment>
<organism evidence="2 3">
    <name type="scientific">Endocarpon pusillum</name>
    <dbReference type="NCBI Taxonomy" id="364733"/>
    <lineage>
        <taxon>Eukaryota</taxon>
        <taxon>Fungi</taxon>
        <taxon>Dikarya</taxon>
        <taxon>Ascomycota</taxon>
        <taxon>Pezizomycotina</taxon>
        <taxon>Eurotiomycetes</taxon>
        <taxon>Chaetothyriomycetidae</taxon>
        <taxon>Verrucariales</taxon>
        <taxon>Verrucariaceae</taxon>
        <taxon>Endocarpon</taxon>
    </lineage>
</organism>
<protein>
    <recommendedName>
        <fullName evidence="4">Developmental regulator</fullName>
    </recommendedName>
</protein>
<sequence length="360" mass="39150">MPVYLLHGFRWPRGGFTGIRVHIIIHNLDDCSAEYIQNPQSQAELLRSFRNAYPDIMKELEPSASGNGKGIQFLEQYDPEDVMGEDVVSQPYAFVADRVVVMAAGPPASVTSDSATATPTPTPPLSEPATPASAKRSSRGSVSAGIAAAAAAKTHALSLNIEEVVAEGPGVTAPAWEAFAELRDKIAPGEKIGWWVVYNGDPERAYDSEEDEDEEAEEEEEDHEEEEVVEEGTIAAETEGGMLALSQPPPIPPKFAMAERTRPPQPTPKPRMYEQSDLNRSNNTQPTSPTSPLRSPPSKGSGKRLPGMTALPQQPGQHQQQPGQHQQQQQQQQQQLPAPTKPKIAPKSESLKKKLFGKRS</sequence>
<feature type="compositionally biased region" description="Acidic residues" evidence="1">
    <location>
        <begin position="208"/>
        <end position="230"/>
    </location>
</feature>
<dbReference type="EMBL" id="JAACFV010000033">
    <property type="protein sequence ID" value="KAF7510157.1"/>
    <property type="molecule type" value="Genomic_DNA"/>
</dbReference>
<feature type="compositionally biased region" description="Low complexity" evidence="1">
    <location>
        <begin position="313"/>
        <end position="335"/>
    </location>
</feature>
<feature type="compositionally biased region" description="Low complexity" evidence="1">
    <location>
        <begin position="231"/>
        <end position="241"/>
    </location>
</feature>
<dbReference type="AlphaFoldDB" id="A0A8H7ANI3"/>
<proteinExistence type="predicted"/>
<evidence type="ECO:0000313" key="3">
    <source>
        <dbReference type="Proteomes" id="UP000606974"/>
    </source>
</evidence>
<name>A0A8H7ANI3_9EURO</name>
<feature type="compositionally biased region" description="Low complexity" evidence="1">
    <location>
        <begin position="284"/>
        <end position="298"/>
    </location>
</feature>
<dbReference type="Proteomes" id="UP000606974">
    <property type="component" value="Unassembled WGS sequence"/>
</dbReference>
<evidence type="ECO:0008006" key="4">
    <source>
        <dbReference type="Google" id="ProtNLM"/>
    </source>
</evidence>